<feature type="signal peptide" evidence="5">
    <location>
        <begin position="1"/>
        <end position="23"/>
    </location>
</feature>
<evidence type="ECO:0000256" key="3">
    <source>
        <dbReference type="ARBA" id="ARBA00022729"/>
    </source>
</evidence>
<dbReference type="InterPro" id="IPR006047">
    <property type="entry name" value="GH13_cat_dom"/>
</dbReference>
<keyword evidence="7" id="KW-0378">Hydrolase</keyword>
<dbReference type="Proteomes" id="UP001595387">
    <property type="component" value="Unassembled WGS sequence"/>
</dbReference>
<accession>A0ABV7AAR3</accession>
<evidence type="ECO:0000313" key="7">
    <source>
        <dbReference type="EMBL" id="MFC2949949.1"/>
    </source>
</evidence>
<keyword evidence="4" id="KW-1133">Transmembrane helix</keyword>
<keyword evidence="2" id="KW-0479">Metal-binding</keyword>
<dbReference type="PANTHER" id="PTHR10357">
    <property type="entry name" value="ALPHA-AMYLASE FAMILY MEMBER"/>
    <property type="match status" value="1"/>
</dbReference>
<proteinExistence type="predicted"/>
<evidence type="ECO:0000256" key="1">
    <source>
        <dbReference type="ARBA" id="ARBA00001913"/>
    </source>
</evidence>
<reference evidence="8" key="1">
    <citation type="journal article" date="2019" name="Int. J. Syst. Evol. Microbiol.">
        <title>The Global Catalogue of Microorganisms (GCM) 10K type strain sequencing project: providing services to taxonomists for standard genome sequencing and annotation.</title>
        <authorList>
            <consortium name="The Broad Institute Genomics Platform"/>
            <consortium name="The Broad Institute Genome Sequencing Center for Infectious Disease"/>
            <person name="Wu L."/>
            <person name="Ma J."/>
        </authorList>
    </citation>
    <scope>NUCLEOTIDE SEQUENCE [LARGE SCALE GENOMIC DNA]</scope>
    <source>
        <strain evidence="8">KCTC 13193</strain>
    </source>
</reference>
<dbReference type="InterPro" id="IPR054174">
    <property type="entry name" value="Alpha-amylase-like_C"/>
</dbReference>
<evidence type="ECO:0000256" key="5">
    <source>
        <dbReference type="SAM" id="SignalP"/>
    </source>
</evidence>
<feature type="transmembrane region" description="Helical" evidence="4">
    <location>
        <begin position="463"/>
        <end position="483"/>
    </location>
</feature>
<feature type="domain" description="Glycosyl hydrolase family 13 catalytic" evidence="6">
    <location>
        <begin position="35"/>
        <end position="368"/>
    </location>
</feature>
<dbReference type="Pfam" id="PF00128">
    <property type="entry name" value="Alpha-amylase"/>
    <property type="match status" value="2"/>
</dbReference>
<evidence type="ECO:0000259" key="6">
    <source>
        <dbReference type="SMART" id="SM00642"/>
    </source>
</evidence>
<dbReference type="SMART" id="SM00642">
    <property type="entry name" value="Aamy"/>
    <property type="match status" value="1"/>
</dbReference>
<name>A0ABV7AAR3_9BACI</name>
<comment type="caution">
    <text evidence="7">The sequence shown here is derived from an EMBL/GenBank/DDBJ whole genome shotgun (WGS) entry which is preliminary data.</text>
</comment>
<dbReference type="Gene3D" id="3.20.20.80">
    <property type="entry name" value="Glycosidases"/>
    <property type="match status" value="1"/>
</dbReference>
<keyword evidence="8" id="KW-1185">Reference proteome</keyword>
<dbReference type="InterPro" id="IPR013780">
    <property type="entry name" value="Glyco_hydro_b"/>
</dbReference>
<dbReference type="Pfam" id="PF22026">
    <property type="entry name" value="Alpha-amylase_C_2"/>
    <property type="match status" value="1"/>
</dbReference>
<feature type="chain" id="PRO_5046948867" evidence="5">
    <location>
        <begin position="24"/>
        <end position="492"/>
    </location>
</feature>
<dbReference type="SUPFAM" id="SSF51445">
    <property type="entry name" value="(Trans)glycosidases"/>
    <property type="match status" value="1"/>
</dbReference>
<dbReference type="SUPFAM" id="SSF51011">
    <property type="entry name" value="Glycosyl hydrolase domain"/>
    <property type="match status" value="1"/>
</dbReference>
<dbReference type="RefSeq" id="WP_390307909.1">
    <property type="nucleotide sequence ID" value="NZ_JBHRRZ010000039.1"/>
</dbReference>
<evidence type="ECO:0000256" key="2">
    <source>
        <dbReference type="ARBA" id="ARBA00022723"/>
    </source>
</evidence>
<keyword evidence="4" id="KW-0472">Membrane</keyword>
<dbReference type="EMBL" id="JBHRRZ010000039">
    <property type="protein sequence ID" value="MFC2949949.1"/>
    <property type="molecule type" value="Genomic_DNA"/>
</dbReference>
<comment type="cofactor">
    <cofactor evidence="1">
        <name>Ca(2+)</name>
        <dbReference type="ChEBI" id="CHEBI:29108"/>
    </cofactor>
</comment>
<evidence type="ECO:0000256" key="4">
    <source>
        <dbReference type="SAM" id="Phobius"/>
    </source>
</evidence>
<dbReference type="PANTHER" id="PTHR10357:SF215">
    <property type="entry name" value="ALPHA-AMYLASE 1"/>
    <property type="match status" value="1"/>
</dbReference>
<keyword evidence="3 5" id="KW-0732">Signal</keyword>
<dbReference type="Gene3D" id="2.60.40.1180">
    <property type="entry name" value="Golgi alpha-mannosidase II"/>
    <property type="match status" value="1"/>
</dbReference>
<protein>
    <submittedName>
        <fullName evidence="7">Alpha-amylase family glycosyl hydrolase</fullName>
    </submittedName>
</protein>
<organism evidence="7 8">
    <name type="scientific">Virgibacillus sediminis</name>
    <dbReference type="NCBI Taxonomy" id="202260"/>
    <lineage>
        <taxon>Bacteria</taxon>
        <taxon>Bacillati</taxon>
        <taxon>Bacillota</taxon>
        <taxon>Bacilli</taxon>
        <taxon>Bacillales</taxon>
        <taxon>Bacillaceae</taxon>
        <taxon>Virgibacillus</taxon>
    </lineage>
</organism>
<dbReference type="InterPro" id="IPR017853">
    <property type="entry name" value="GH"/>
</dbReference>
<keyword evidence="4" id="KW-0812">Transmembrane</keyword>
<gene>
    <name evidence="7" type="ORF">ACFODW_16625</name>
</gene>
<dbReference type="GO" id="GO:0016787">
    <property type="term" value="F:hydrolase activity"/>
    <property type="evidence" value="ECO:0007669"/>
    <property type="project" value="UniProtKB-KW"/>
</dbReference>
<sequence length="492" mass="55674">MKKIIWLFLVASLFLLGSLPVQAEEREVNEEIIYKIMVDRYNNGDNNNDQQVNIDDPKAYHGGDLQGIIQRLDELEQIGVTTISLSPIMANAEDGFHGYWIEDFQQLEDQYGTMKDLQQLVQEAHQYDMKVVLEFVTNYAADGHPLAGDPAAPALAETDVDPEWAEGAALLNQEDEDVREMLREAADYWMDETDIDGFYLHAADQASMDFLTEFTQYIKEKDEEFYLFGDILAEEGRKDALLENTEIDAVDNPYMMEVMRDIFADVDQPVSEIYEAWEETGSQSDILFMDTFYTDRFTQSFAENGRNNLTAWTLALTYLYTSPGVPAILQGTELPMYGEGPEGSQRLVPHNSGEPEVKEFHDRISSLREEFDVFAYGDFELVGSNGPMSVFKRTYEGESMFIAINNGSETGVVSLSDIDSDMQLRGYLGDNIVREDENGNHKIGIPRESVEVYTIEPDTGLNWSLIGFSGGVILLFIGGVIYLSMRQRKRNA</sequence>
<evidence type="ECO:0000313" key="8">
    <source>
        <dbReference type="Proteomes" id="UP001595387"/>
    </source>
</evidence>